<proteinExistence type="inferred from homology"/>
<evidence type="ECO:0000313" key="17">
    <source>
        <dbReference type="EMBL" id="OOY22759.1"/>
    </source>
</evidence>
<dbReference type="RefSeq" id="WP_078520150.1">
    <property type="nucleotide sequence ID" value="NZ_MPZV01000005.1"/>
</dbReference>
<keyword evidence="5 14" id="KW-0808">Transferase</keyword>
<feature type="signal peptide" evidence="15">
    <location>
        <begin position="1"/>
        <end position="25"/>
    </location>
</feature>
<evidence type="ECO:0000256" key="8">
    <source>
        <dbReference type="ARBA" id="ARBA00022764"/>
    </source>
</evidence>
<dbReference type="EMBL" id="MPZV01000005">
    <property type="protein sequence ID" value="OOY22759.1"/>
    <property type="molecule type" value="Genomic_DNA"/>
</dbReference>
<evidence type="ECO:0000259" key="16">
    <source>
        <dbReference type="Pfam" id="PF21342"/>
    </source>
</evidence>
<organism evidence="17 18">
    <name type="scientific">Thioclava sediminum</name>
    <dbReference type="NCBI Taxonomy" id="1915319"/>
    <lineage>
        <taxon>Bacteria</taxon>
        <taxon>Pseudomonadati</taxon>
        <taxon>Pseudomonadota</taxon>
        <taxon>Alphaproteobacteria</taxon>
        <taxon>Rhodobacterales</taxon>
        <taxon>Paracoccaceae</taxon>
        <taxon>Thioclava</taxon>
    </lineage>
</organism>
<accession>A0ABX3MX95</accession>
<keyword evidence="9 14" id="KW-0249">Electron transport</keyword>
<dbReference type="Gene3D" id="1.10.760.10">
    <property type="entry name" value="Cytochrome c-like domain"/>
    <property type="match status" value="2"/>
</dbReference>
<evidence type="ECO:0000256" key="10">
    <source>
        <dbReference type="ARBA" id="ARBA00023004"/>
    </source>
</evidence>
<gene>
    <name evidence="17" type="ORF">BMI91_19175</name>
</gene>
<evidence type="ECO:0000256" key="7">
    <source>
        <dbReference type="ARBA" id="ARBA00022729"/>
    </source>
</evidence>
<dbReference type="Pfam" id="PF21342">
    <property type="entry name" value="SoxA-TsdA_cyt-c"/>
    <property type="match status" value="1"/>
</dbReference>
<evidence type="ECO:0000256" key="11">
    <source>
        <dbReference type="ARBA" id="ARBA00025746"/>
    </source>
</evidence>
<feature type="chain" id="PRO_5047072921" description="SoxAX cytochrome complex subunit A" evidence="15">
    <location>
        <begin position="26"/>
        <end position="286"/>
    </location>
</feature>
<keyword evidence="7 15" id="KW-0732">Signal</keyword>
<evidence type="ECO:0000256" key="14">
    <source>
        <dbReference type="PIRNR" id="PIRNR038455"/>
    </source>
</evidence>
<evidence type="ECO:0000313" key="18">
    <source>
        <dbReference type="Proteomes" id="UP000190787"/>
    </source>
</evidence>
<keyword evidence="18" id="KW-1185">Reference proteome</keyword>
<keyword evidence="6 14" id="KW-0479">Metal-binding</keyword>
<dbReference type="InterPro" id="IPR025710">
    <property type="entry name" value="SoxA"/>
</dbReference>
<name>A0ABX3MX95_9RHOB</name>
<evidence type="ECO:0000256" key="12">
    <source>
        <dbReference type="ARBA" id="ARBA00048077"/>
    </source>
</evidence>
<evidence type="ECO:0000256" key="1">
    <source>
        <dbReference type="ARBA" id="ARBA00004418"/>
    </source>
</evidence>
<feature type="domain" description="Cytochrome c" evidence="16">
    <location>
        <begin position="86"/>
        <end position="172"/>
    </location>
</feature>
<evidence type="ECO:0000256" key="13">
    <source>
        <dbReference type="ARBA" id="ARBA00048423"/>
    </source>
</evidence>
<evidence type="ECO:0000256" key="6">
    <source>
        <dbReference type="ARBA" id="ARBA00022723"/>
    </source>
</evidence>
<keyword evidence="8 14" id="KW-0574">Periplasm</keyword>
<evidence type="ECO:0000256" key="9">
    <source>
        <dbReference type="ARBA" id="ARBA00022982"/>
    </source>
</evidence>
<reference evidence="17 18" key="1">
    <citation type="submission" date="2016-11" db="EMBL/GenBank/DDBJ databases">
        <title>A multilocus sequence analysis scheme for characterization of bacteria in the genus Thioclava.</title>
        <authorList>
            <person name="Liu Y."/>
            <person name="Shao Z."/>
        </authorList>
    </citation>
    <scope>NUCLEOTIDE SEQUENCE [LARGE SCALE GENOMIC DNA]</scope>
    <source>
        <strain evidence="17 18">TAW-CT134</strain>
    </source>
</reference>
<keyword evidence="3 14" id="KW-0813">Transport</keyword>
<comment type="caution">
    <text evidence="17">The sequence shown here is derived from an EMBL/GenBank/DDBJ whole genome shotgun (WGS) entry which is preliminary data.</text>
</comment>
<evidence type="ECO:0000256" key="4">
    <source>
        <dbReference type="ARBA" id="ARBA00022617"/>
    </source>
</evidence>
<keyword evidence="4 14" id="KW-0349">Heme</keyword>
<dbReference type="Proteomes" id="UP000190787">
    <property type="component" value="Unassembled WGS sequence"/>
</dbReference>
<comment type="subunit">
    <text evidence="2 14">Heterodimer of SoxA and SoxX.</text>
</comment>
<comment type="catalytic activity">
    <reaction evidence="12 14">
        <text>L-cysteinyl-[SoxY protein] + thiosulfate + 2 Fe(III)-[cytochrome c] = S-sulfosulfanyl-L-cysteinyl-[SoxY protein] + 2 Fe(II)-[cytochrome c] + 2 H(+)</text>
        <dbReference type="Rhea" id="RHEA:56720"/>
        <dbReference type="Rhea" id="RHEA-COMP:10350"/>
        <dbReference type="Rhea" id="RHEA-COMP:14328"/>
        <dbReference type="Rhea" id="RHEA-COMP:14399"/>
        <dbReference type="Rhea" id="RHEA-COMP:14691"/>
        <dbReference type="ChEBI" id="CHEBI:15378"/>
        <dbReference type="ChEBI" id="CHEBI:29033"/>
        <dbReference type="ChEBI" id="CHEBI:29034"/>
        <dbReference type="ChEBI" id="CHEBI:29950"/>
        <dbReference type="ChEBI" id="CHEBI:33542"/>
        <dbReference type="ChEBI" id="CHEBI:139321"/>
        <dbReference type="EC" id="2.8.5.2"/>
    </reaction>
</comment>
<evidence type="ECO:0000256" key="2">
    <source>
        <dbReference type="ARBA" id="ARBA00011530"/>
    </source>
</evidence>
<comment type="similarity">
    <text evidence="11 14">Belongs to the SoxA family.</text>
</comment>
<dbReference type="EC" id="2.8.5.2" evidence="14"/>
<comment type="catalytic activity">
    <reaction evidence="13 14">
        <text>S-sulfanyl-L-cysteinyl-[SoxY protein] + thiosulfate + 2 Fe(III)-[cytochrome c] = S-(2-sulfodisulfanyl)-L-cysteinyl-[SoxY protein] + 2 Fe(II)-[cytochrome c] + 2 H(+)</text>
        <dbReference type="Rhea" id="RHEA:51224"/>
        <dbReference type="Rhea" id="RHEA-COMP:10350"/>
        <dbReference type="Rhea" id="RHEA-COMP:14399"/>
        <dbReference type="Rhea" id="RHEA-COMP:14689"/>
        <dbReference type="Rhea" id="RHEA-COMP:14690"/>
        <dbReference type="ChEBI" id="CHEBI:15378"/>
        <dbReference type="ChEBI" id="CHEBI:29033"/>
        <dbReference type="ChEBI" id="CHEBI:29034"/>
        <dbReference type="ChEBI" id="CHEBI:33542"/>
        <dbReference type="ChEBI" id="CHEBI:61963"/>
        <dbReference type="ChEBI" id="CHEBI:140664"/>
        <dbReference type="EC" id="2.8.5.2"/>
    </reaction>
</comment>
<dbReference type="SUPFAM" id="SSF46626">
    <property type="entry name" value="Cytochrome c"/>
    <property type="match status" value="2"/>
</dbReference>
<dbReference type="NCBIfam" id="TIGR04484">
    <property type="entry name" value="thiosulf_SoxA"/>
    <property type="match status" value="1"/>
</dbReference>
<sequence length="286" mass="31611">MTLRTSRTILAATAAFALSTAALHAEMADDELVINGDTPITVKAPAADHLEGHLDEVYSGWLFRTDETRAMEQDDFDNPIMIFAEQGQETWSTADGSEGKSCADCHGDISEGMKGVRASMPKVNEAGKLWSMEDYINDCRTNRMGAEAWGWDSTPMHNMTTAIAVESRGMPVSVKIDGDAQPFWEKGKEMYYTRYGQLELSCASCHEENYGNYIRADHLSQGQIQGFPVYRLKNAGVVSIHNRFKGCIRDTRAETYSPGSDEFRNLELYVASRGLGLDIEGGGVRP</sequence>
<protein>
    <recommendedName>
        <fullName evidence="14">SoxAX cytochrome complex subunit A</fullName>
        <ecNumber evidence="14">2.8.5.2</ecNumber>
    </recommendedName>
    <alternativeName>
        <fullName evidence="14">Protein SoxA</fullName>
    </alternativeName>
    <alternativeName>
        <fullName evidence="14">Sulfur oxidizing protein A</fullName>
    </alternativeName>
    <alternativeName>
        <fullName evidence="14">Thiosulfate-oxidizing multienzyme system protein SoxA</fullName>
    </alternativeName>
</protein>
<evidence type="ECO:0000256" key="5">
    <source>
        <dbReference type="ARBA" id="ARBA00022679"/>
    </source>
</evidence>
<evidence type="ECO:0000256" key="3">
    <source>
        <dbReference type="ARBA" id="ARBA00022448"/>
    </source>
</evidence>
<evidence type="ECO:0000256" key="15">
    <source>
        <dbReference type="SAM" id="SignalP"/>
    </source>
</evidence>
<dbReference type="InterPro" id="IPR036909">
    <property type="entry name" value="Cyt_c-like_dom_sf"/>
</dbReference>
<dbReference type="InterPro" id="IPR009056">
    <property type="entry name" value="Cyt_c-like_dom"/>
</dbReference>
<dbReference type="PIRSF" id="PIRSF038455">
    <property type="entry name" value="SoxA"/>
    <property type="match status" value="1"/>
</dbReference>
<comment type="subcellular location">
    <subcellularLocation>
        <location evidence="1 14">Periplasm</location>
    </subcellularLocation>
</comment>
<keyword evidence="10 14" id="KW-0408">Iron</keyword>